<dbReference type="SUPFAM" id="SSF56300">
    <property type="entry name" value="Metallo-dependent phosphatases"/>
    <property type="match status" value="1"/>
</dbReference>
<sequence>MIIQQHLRILLIMISFIIASSCATKKIKNPEGIKLAVLADVHLSDVYGELKDNDYKGLKIKLNGEYAFIRTMKSQLHSTRIFNENYFAFLSALDDVVSREIKYVLLPGDFSDDGQPIHIRGLKNILDHYTKTYGLQFFLITGNHDVVQPFNHKDGKTDFLGEGGKSQPIMSQPNMYTSKMDMENPVVISSDLQNLGYEEITRFLGDYGFFPKKEYLYWETPFSNYNFESYSYDKARKTADLENRSHQIPSNNLPMHDISYLVEPIEGLWLLALDANTYIQDKKLNVDIAQPEYPNTGLGLNNLLTDKKYLLDWVRKVADNAKKQGKTLVAFSHYPMVEFNDGASPEMEELLVGSKMQIKRVPDKKVAQLFAEAGLKLHLGGHMHINDTGVAVSVEGNTLFNIQTPSLAAYKPAYKILTLKHGGFAEVETVVMDTVSRYKEFFELYHQEFGFLELTKERSIWNKDILSSKNYMEFMEWHLKELVRLRFLPSEWPVEFKDFVVGLSGKELILLSQLNTSLTMDEVVQDYRENPEKVVDSLNLYKGKTWEQQINVNDLDDWSGYDLLMDLYRLRSADELAMDDIGANRSHQYQFIIDSFLNNPSFKGDASPSKRKMLLLMNIFDKFLNGAPSDHFQLDLNSGNIFSLKKPLHENK</sequence>
<dbReference type="InterPro" id="IPR004843">
    <property type="entry name" value="Calcineurin-like_PHP"/>
</dbReference>
<dbReference type="InterPro" id="IPR029052">
    <property type="entry name" value="Metallo-depent_PP-like"/>
</dbReference>
<proteinExistence type="predicted"/>
<dbReference type="Pfam" id="PF00149">
    <property type="entry name" value="Metallophos"/>
    <property type="match status" value="1"/>
</dbReference>
<dbReference type="Proteomes" id="UP000618952">
    <property type="component" value="Unassembled WGS sequence"/>
</dbReference>
<accession>A0ABR7QME1</accession>
<protein>
    <submittedName>
        <fullName evidence="2">Metallophosphoesterase</fullName>
    </submittedName>
</protein>
<keyword evidence="3" id="KW-1185">Reference proteome</keyword>
<evidence type="ECO:0000313" key="3">
    <source>
        <dbReference type="Proteomes" id="UP000618952"/>
    </source>
</evidence>
<evidence type="ECO:0000313" key="2">
    <source>
        <dbReference type="EMBL" id="MBC8768339.1"/>
    </source>
</evidence>
<reference evidence="2 3" key="1">
    <citation type="submission" date="2020-08" db="EMBL/GenBank/DDBJ databases">
        <title>Arenibacter gaetbuli sp. nov., isolated from a sand dune.</title>
        <authorList>
            <person name="Park S."/>
            <person name="Yoon J.-H."/>
        </authorList>
    </citation>
    <scope>NUCLEOTIDE SEQUENCE [LARGE SCALE GENOMIC DNA]</scope>
    <source>
        <strain evidence="2 3">BSSL-BM3</strain>
    </source>
</reference>
<evidence type="ECO:0000259" key="1">
    <source>
        <dbReference type="Pfam" id="PF00149"/>
    </source>
</evidence>
<dbReference type="EMBL" id="JACLHY010000008">
    <property type="protein sequence ID" value="MBC8768339.1"/>
    <property type="molecule type" value="Genomic_DNA"/>
</dbReference>
<gene>
    <name evidence="2" type="ORF">H4O18_10070</name>
</gene>
<feature type="domain" description="Calcineurin-like phosphoesterase" evidence="1">
    <location>
        <begin position="34"/>
        <end position="385"/>
    </location>
</feature>
<comment type="caution">
    <text evidence="2">The sequence shown here is derived from an EMBL/GenBank/DDBJ whole genome shotgun (WGS) entry which is preliminary data.</text>
</comment>
<organism evidence="2 3">
    <name type="scientific">Arenibacter arenosicollis</name>
    <dbReference type="NCBI Taxonomy" id="2762274"/>
    <lineage>
        <taxon>Bacteria</taxon>
        <taxon>Pseudomonadati</taxon>
        <taxon>Bacteroidota</taxon>
        <taxon>Flavobacteriia</taxon>
        <taxon>Flavobacteriales</taxon>
        <taxon>Flavobacteriaceae</taxon>
        <taxon>Arenibacter</taxon>
    </lineage>
</organism>
<dbReference type="Gene3D" id="3.60.21.10">
    <property type="match status" value="2"/>
</dbReference>
<name>A0ABR7QME1_9FLAO</name>